<evidence type="ECO:0000313" key="4">
    <source>
        <dbReference type="Proteomes" id="UP000308652"/>
    </source>
</evidence>
<keyword evidence="2" id="KW-1133">Transmembrane helix</keyword>
<keyword evidence="2" id="KW-0472">Membrane</keyword>
<organism evidence="3 4">
    <name type="scientific">Crucibulum laeve</name>
    <dbReference type="NCBI Taxonomy" id="68775"/>
    <lineage>
        <taxon>Eukaryota</taxon>
        <taxon>Fungi</taxon>
        <taxon>Dikarya</taxon>
        <taxon>Basidiomycota</taxon>
        <taxon>Agaricomycotina</taxon>
        <taxon>Agaricomycetes</taxon>
        <taxon>Agaricomycetidae</taxon>
        <taxon>Agaricales</taxon>
        <taxon>Agaricineae</taxon>
        <taxon>Nidulariaceae</taxon>
        <taxon>Crucibulum</taxon>
    </lineage>
</organism>
<sequence length="174" mass="20944">MFLLSWLRWPPFLQLPFIQKYSLFTQLAILFVLLLVSYLHRRARFGITALICVYFGYKILVPVVRIIAVVVKAVAWVGFYIHFFMWAVRMGWVGLQYFFNDILDPLLREMEKNREEEKEEQRAKEKDEMMEKLRQEMSAREMEREQEEEARNSSKKKKGKGKKKETPREVEEVD</sequence>
<feature type="region of interest" description="Disordered" evidence="1">
    <location>
        <begin position="114"/>
        <end position="174"/>
    </location>
</feature>
<feature type="transmembrane region" description="Helical" evidence="2">
    <location>
        <begin position="20"/>
        <end position="39"/>
    </location>
</feature>
<feature type="transmembrane region" description="Helical" evidence="2">
    <location>
        <begin position="77"/>
        <end position="99"/>
    </location>
</feature>
<feature type="compositionally biased region" description="Basic and acidic residues" evidence="1">
    <location>
        <begin position="114"/>
        <end position="143"/>
    </location>
</feature>
<gene>
    <name evidence="3" type="ORF">BDQ12DRAFT_140402</name>
</gene>
<protein>
    <recommendedName>
        <fullName evidence="5">Translocation protein SEC62</fullName>
    </recommendedName>
</protein>
<dbReference type="Proteomes" id="UP000308652">
    <property type="component" value="Unassembled WGS sequence"/>
</dbReference>
<name>A0A5C3LX79_9AGAR</name>
<dbReference type="AlphaFoldDB" id="A0A5C3LX79"/>
<keyword evidence="4" id="KW-1185">Reference proteome</keyword>
<proteinExistence type="predicted"/>
<keyword evidence="2" id="KW-0812">Transmembrane</keyword>
<evidence type="ECO:0000256" key="2">
    <source>
        <dbReference type="SAM" id="Phobius"/>
    </source>
</evidence>
<feature type="compositionally biased region" description="Basic and acidic residues" evidence="1">
    <location>
        <begin position="164"/>
        <end position="174"/>
    </location>
</feature>
<feature type="compositionally biased region" description="Basic residues" evidence="1">
    <location>
        <begin position="153"/>
        <end position="163"/>
    </location>
</feature>
<evidence type="ECO:0000256" key="1">
    <source>
        <dbReference type="SAM" id="MobiDB-lite"/>
    </source>
</evidence>
<evidence type="ECO:0000313" key="3">
    <source>
        <dbReference type="EMBL" id="TFK37849.1"/>
    </source>
</evidence>
<evidence type="ECO:0008006" key="5">
    <source>
        <dbReference type="Google" id="ProtNLM"/>
    </source>
</evidence>
<accession>A0A5C3LX79</accession>
<dbReference type="OrthoDB" id="3041984at2759"/>
<reference evidence="3 4" key="1">
    <citation type="journal article" date="2019" name="Nat. Ecol. Evol.">
        <title>Megaphylogeny resolves global patterns of mushroom evolution.</title>
        <authorList>
            <person name="Varga T."/>
            <person name="Krizsan K."/>
            <person name="Foldi C."/>
            <person name="Dima B."/>
            <person name="Sanchez-Garcia M."/>
            <person name="Sanchez-Ramirez S."/>
            <person name="Szollosi G.J."/>
            <person name="Szarkandi J.G."/>
            <person name="Papp V."/>
            <person name="Albert L."/>
            <person name="Andreopoulos W."/>
            <person name="Angelini C."/>
            <person name="Antonin V."/>
            <person name="Barry K.W."/>
            <person name="Bougher N.L."/>
            <person name="Buchanan P."/>
            <person name="Buyck B."/>
            <person name="Bense V."/>
            <person name="Catcheside P."/>
            <person name="Chovatia M."/>
            <person name="Cooper J."/>
            <person name="Damon W."/>
            <person name="Desjardin D."/>
            <person name="Finy P."/>
            <person name="Geml J."/>
            <person name="Haridas S."/>
            <person name="Hughes K."/>
            <person name="Justo A."/>
            <person name="Karasinski D."/>
            <person name="Kautmanova I."/>
            <person name="Kiss B."/>
            <person name="Kocsube S."/>
            <person name="Kotiranta H."/>
            <person name="LaButti K.M."/>
            <person name="Lechner B.E."/>
            <person name="Liimatainen K."/>
            <person name="Lipzen A."/>
            <person name="Lukacs Z."/>
            <person name="Mihaltcheva S."/>
            <person name="Morgado L.N."/>
            <person name="Niskanen T."/>
            <person name="Noordeloos M.E."/>
            <person name="Ohm R.A."/>
            <person name="Ortiz-Santana B."/>
            <person name="Ovrebo C."/>
            <person name="Racz N."/>
            <person name="Riley R."/>
            <person name="Savchenko A."/>
            <person name="Shiryaev A."/>
            <person name="Soop K."/>
            <person name="Spirin V."/>
            <person name="Szebenyi C."/>
            <person name="Tomsovsky M."/>
            <person name="Tulloss R.E."/>
            <person name="Uehling J."/>
            <person name="Grigoriev I.V."/>
            <person name="Vagvolgyi C."/>
            <person name="Papp T."/>
            <person name="Martin F.M."/>
            <person name="Miettinen O."/>
            <person name="Hibbett D.S."/>
            <person name="Nagy L.G."/>
        </authorList>
    </citation>
    <scope>NUCLEOTIDE SEQUENCE [LARGE SCALE GENOMIC DNA]</scope>
    <source>
        <strain evidence="3 4">CBS 166.37</strain>
    </source>
</reference>
<dbReference type="EMBL" id="ML213606">
    <property type="protein sequence ID" value="TFK37849.1"/>
    <property type="molecule type" value="Genomic_DNA"/>
</dbReference>
<feature type="transmembrane region" description="Helical" evidence="2">
    <location>
        <begin position="51"/>
        <end position="71"/>
    </location>
</feature>